<feature type="region of interest" description="Disordered" evidence="1">
    <location>
        <begin position="37"/>
        <end position="72"/>
    </location>
</feature>
<evidence type="ECO:0000313" key="2">
    <source>
        <dbReference type="EMBL" id="CAD6999009.1"/>
    </source>
</evidence>
<dbReference type="OrthoDB" id="4748970at2759"/>
<evidence type="ECO:0000256" key="1">
    <source>
        <dbReference type="SAM" id="MobiDB-lite"/>
    </source>
</evidence>
<organism evidence="2 3">
    <name type="scientific">Ceratitis capitata</name>
    <name type="common">Mediterranean fruit fly</name>
    <name type="synonym">Tephritis capitata</name>
    <dbReference type="NCBI Taxonomy" id="7213"/>
    <lineage>
        <taxon>Eukaryota</taxon>
        <taxon>Metazoa</taxon>
        <taxon>Ecdysozoa</taxon>
        <taxon>Arthropoda</taxon>
        <taxon>Hexapoda</taxon>
        <taxon>Insecta</taxon>
        <taxon>Pterygota</taxon>
        <taxon>Neoptera</taxon>
        <taxon>Endopterygota</taxon>
        <taxon>Diptera</taxon>
        <taxon>Brachycera</taxon>
        <taxon>Muscomorpha</taxon>
        <taxon>Tephritoidea</taxon>
        <taxon>Tephritidae</taxon>
        <taxon>Ceratitis</taxon>
        <taxon>Ceratitis</taxon>
    </lineage>
</organism>
<dbReference type="EMBL" id="CAJHJT010000012">
    <property type="protein sequence ID" value="CAD6999009.1"/>
    <property type="molecule type" value="Genomic_DNA"/>
</dbReference>
<feature type="compositionally biased region" description="Low complexity" evidence="1">
    <location>
        <begin position="37"/>
        <end position="58"/>
    </location>
</feature>
<proteinExistence type="predicted"/>
<dbReference type="Proteomes" id="UP000606786">
    <property type="component" value="Unassembled WGS sequence"/>
</dbReference>
<name>A0A811UJ22_CERCA</name>
<comment type="caution">
    <text evidence="2">The sequence shown here is derived from an EMBL/GenBank/DDBJ whole genome shotgun (WGS) entry which is preliminary data.</text>
</comment>
<sequence length="136" mass="14037">MRSDHLSKHIKRHGKDKANGVNRNVAASTMAAAVAAAAAAAASGQQPQQQQSAVGGAQLPAGVNSNTTHLRPIAPASSAPLVAAANKQAPTVNAGLQLQICNASDLLRLQQVGALPTAFTTFIAEQKQHQQLLQQH</sequence>
<evidence type="ECO:0000313" key="3">
    <source>
        <dbReference type="Proteomes" id="UP000606786"/>
    </source>
</evidence>
<dbReference type="AlphaFoldDB" id="A0A811UJ22"/>
<keyword evidence="3" id="KW-1185">Reference proteome</keyword>
<protein>
    <submittedName>
        <fullName evidence="2">(Mediterranean fruit fly) hypothetical protein</fullName>
    </submittedName>
</protein>
<reference evidence="2" key="1">
    <citation type="submission" date="2020-11" db="EMBL/GenBank/DDBJ databases">
        <authorList>
            <person name="Whitehead M."/>
        </authorList>
    </citation>
    <scope>NUCLEOTIDE SEQUENCE</scope>
    <source>
        <strain evidence="2">EGII</strain>
    </source>
</reference>
<gene>
    <name evidence="2" type="ORF">CCAP1982_LOCUS7556</name>
</gene>
<accession>A0A811UJ22</accession>